<keyword evidence="1" id="KW-0597">Phosphoprotein</keyword>
<evidence type="ECO:0000256" key="4">
    <source>
        <dbReference type="ARBA" id="ARBA00023125"/>
    </source>
</evidence>
<dbReference type="RefSeq" id="WP_168039193.1">
    <property type="nucleotide sequence ID" value="NZ_JAAEDK010000005.1"/>
</dbReference>
<dbReference type="EMBL" id="JAAEDK010000005">
    <property type="protein sequence ID" value="MBR0658133.1"/>
    <property type="molecule type" value="Genomic_DNA"/>
</dbReference>
<dbReference type="CDD" id="cd00383">
    <property type="entry name" value="trans_reg_C"/>
    <property type="match status" value="1"/>
</dbReference>
<gene>
    <name evidence="9" type="ORF">GWK15_03795</name>
    <name evidence="8" type="ORF">GXW75_02635</name>
</gene>
<keyword evidence="5" id="KW-0804">Transcription</keyword>
<dbReference type="SMART" id="SM00862">
    <property type="entry name" value="Trans_reg_C"/>
    <property type="match status" value="1"/>
</dbReference>
<keyword evidence="4 6" id="KW-0238">DNA-binding</keyword>
<dbReference type="InterPro" id="IPR039420">
    <property type="entry name" value="WalR-like"/>
</dbReference>
<dbReference type="GO" id="GO:0000156">
    <property type="term" value="F:phosphorelay response regulator activity"/>
    <property type="evidence" value="ECO:0007669"/>
    <property type="project" value="TreeGrafter"/>
</dbReference>
<evidence type="ECO:0000313" key="10">
    <source>
        <dbReference type="Proteomes" id="UP000746741"/>
    </source>
</evidence>
<comment type="caution">
    <text evidence="8">The sequence shown here is derived from an EMBL/GenBank/DDBJ whole genome shotgun (WGS) entry which is preliminary data.</text>
</comment>
<dbReference type="GO" id="GO:0000976">
    <property type="term" value="F:transcription cis-regulatory region binding"/>
    <property type="evidence" value="ECO:0007669"/>
    <property type="project" value="TreeGrafter"/>
</dbReference>
<evidence type="ECO:0000256" key="2">
    <source>
        <dbReference type="ARBA" id="ARBA00023012"/>
    </source>
</evidence>
<dbReference type="EMBL" id="JAAVUP010000001">
    <property type="protein sequence ID" value="NKE16051.1"/>
    <property type="molecule type" value="Genomic_DNA"/>
</dbReference>
<feature type="DNA-binding region" description="OmpR/PhoB-type" evidence="6">
    <location>
        <begin position="139"/>
        <end position="239"/>
    </location>
</feature>
<dbReference type="InterPro" id="IPR036388">
    <property type="entry name" value="WH-like_DNA-bd_sf"/>
</dbReference>
<protein>
    <submittedName>
        <fullName evidence="8">Response regulator transcription factor</fullName>
    </submittedName>
</protein>
<reference evidence="8" key="3">
    <citation type="journal article" date="2021" name="Syst. Appl. Microbiol.">
        <title>Roseomonas hellenica sp. nov., isolated from roots of wild-growing Alkanna tinctoria.</title>
        <authorList>
            <person name="Rat A."/>
            <person name="Naranjo H.D."/>
            <person name="Lebbe L."/>
            <person name="Cnockaert M."/>
            <person name="Krigas N."/>
            <person name="Grigoriadou K."/>
            <person name="Maloupa E."/>
            <person name="Willems A."/>
        </authorList>
    </citation>
    <scope>NUCLEOTIDE SEQUENCE</scope>
    <source>
        <strain evidence="8">LMG 31161</strain>
    </source>
</reference>
<feature type="domain" description="OmpR/PhoB-type" evidence="7">
    <location>
        <begin position="139"/>
        <end position="239"/>
    </location>
</feature>
<keyword evidence="3" id="KW-0805">Transcription regulation</keyword>
<evidence type="ECO:0000259" key="7">
    <source>
        <dbReference type="PROSITE" id="PS51755"/>
    </source>
</evidence>
<evidence type="ECO:0000256" key="5">
    <source>
        <dbReference type="ARBA" id="ARBA00023163"/>
    </source>
</evidence>
<dbReference type="GO" id="GO:0006355">
    <property type="term" value="P:regulation of DNA-templated transcription"/>
    <property type="evidence" value="ECO:0007669"/>
    <property type="project" value="InterPro"/>
</dbReference>
<evidence type="ECO:0000313" key="8">
    <source>
        <dbReference type="EMBL" id="MBR0658133.1"/>
    </source>
</evidence>
<evidence type="ECO:0000256" key="6">
    <source>
        <dbReference type="PROSITE-ProRule" id="PRU01091"/>
    </source>
</evidence>
<organism evidence="8 11">
    <name type="scientific">Neoroseomonas oryzicola</name>
    <dbReference type="NCBI Taxonomy" id="535904"/>
    <lineage>
        <taxon>Bacteria</taxon>
        <taxon>Pseudomonadati</taxon>
        <taxon>Pseudomonadota</taxon>
        <taxon>Alphaproteobacteria</taxon>
        <taxon>Acetobacterales</taxon>
        <taxon>Acetobacteraceae</taxon>
        <taxon>Neoroseomonas</taxon>
    </lineage>
</organism>
<dbReference type="SUPFAM" id="SSF46894">
    <property type="entry name" value="C-terminal effector domain of the bipartite response regulators"/>
    <property type="match status" value="1"/>
</dbReference>
<keyword evidence="2" id="KW-0902">Two-component regulatory system</keyword>
<proteinExistence type="predicted"/>
<dbReference type="PANTHER" id="PTHR48111:SF1">
    <property type="entry name" value="TWO-COMPONENT RESPONSE REGULATOR ORR33"/>
    <property type="match status" value="1"/>
</dbReference>
<dbReference type="AlphaFoldDB" id="A0A9X9WCS3"/>
<name>A0A9X9WCS3_9PROT</name>
<dbReference type="GO" id="GO:0005829">
    <property type="term" value="C:cytosol"/>
    <property type="evidence" value="ECO:0007669"/>
    <property type="project" value="TreeGrafter"/>
</dbReference>
<reference evidence="9 10" key="2">
    <citation type="submission" date="2020-02" db="EMBL/GenBank/DDBJ databases">
        <authorList>
            <person name="Sun Q."/>
            <person name="Inoue M."/>
        </authorList>
    </citation>
    <scope>NUCLEOTIDE SEQUENCE [LARGE SCALE GENOMIC DNA]</scope>
    <source>
        <strain evidence="9 10">KCTC 22478</strain>
    </source>
</reference>
<evidence type="ECO:0000256" key="1">
    <source>
        <dbReference type="ARBA" id="ARBA00022553"/>
    </source>
</evidence>
<dbReference type="InterPro" id="IPR001867">
    <property type="entry name" value="OmpR/PhoB-type_DNA-bd"/>
</dbReference>
<dbReference type="PROSITE" id="PS51755">
    <property type="entry name" value="OMPR_PHOB"/>
    <property type="match status" value="1"/>
</dbReference>
<evidence type="ECO:0000313" key="11">
    <source>
        <dbReference type="Proteomes" id="UP001138708"/>
    </source>
</evidence>
<dbReference type="GO" id="GO:0032993">
    <property type="term" value="C:protein-DNA complex"/>
    <property type="evidence" value="ECO:0007669"/>
    <property type="project" value="TreeGrafter"/>
</dbReference>
<dbReference type="InterPro" id="IPR016032">
    <property type="entry name" value="Sig_transdc_resp-reg_C-effctor"/>
</dbReference>
<dbReference type="PANTHER" id="PTHR48111">
    <property type="entry name" value="REGULATOR OF RPOS"/>
    <property type="match status" value="1"/>
</dbReference>
<dbReference type="Proteomes" id="UP000746741">
    <property type="component" value="Unassembled WGS sequence"/>
</dbReference>
<evidence type="ECO:0000313" key="9">
    <source>
        <dbReference type="EMBL" id="NKE16051.1"/>
    </source>
</evidence>
<sequence>MTASDVHAMRPGVLLAGGPDQAALSRSLAAAGFAVRPQAGFDESALTGSAPPDALLLPAPLLGTALPDRLRSLRTRHPALVIGLTGARPEPLEEIVALELGADVVATARTPARLIVARLRGALRRVGAAARPPSPPGTTDQAPIGAGLVLDLAERAARRADGTRVPLTRAEAATLALLAMARGRTVTRERISQEVLERAWSYEDRSVDNLVLGLRRKLGIDRDFGPIRTVRNAGYRLVDGSA</sequence>
<evidence type="ECO:0000256" key="3">
    <source>
        <dbReference type="ARBA" id="ARBA00023015"/>
    </source>
</evidence>
<dbReference type="Proteomes" id="UP001138708">
    <property type="component" value="Unassembled WGS sequence"/>
</dbReference>
<accession>A0A9X9WCS3</accession>
<dbReference type="Gene3D" id="1.10.10.10">
    <property type="entry name" value="Winged helix-like DNA-binding domain superfamily/Winged helix DNA-binding domain"/>
    <property type="match status" value="1"/>
</dbReference>
<dbReference type="Pfam" id="PF00486">
    <property type="entry name" value="Trans_reg_C"/>
    <property type="match status" value="1"/>
</dbReference>
<keyword evidence="10" id="KW-1185">Reference proteome</keyword>
<reference evidence="8" key="1">
    <citation type="submission" date="2020-01" db="EMBL/GenBank/DDBJ databases">
        <authorList>
            <person name="Rat A."/>
        </authorList>
    </citation>
    <scope>NUCLEOTIDE SEQUENCE</scope>
    <source>
        <strain evidence="8">LMG 31161</strain>
    </source>
</reference>